<accession>A0A0A1T4X5</accession>
<sequence>MFQIKGRLSSVRDKVSRYFSGSHDSTKRESASYTIKRPKLATSESYRLRWASDNQLDELIRNYREFDGIWDIIAGAVKHHYENDNVGAMVKAFYPDWAAGSTPPDSPYEQAQFLDQQIQEMLLFLRRLYGKDAIYALRDNNQFVPSSLGSKYNSNEVATIERIRKFLSEPTLPYHSKQILDIVKVDMITIPINFIDQIVLDLSALSVSQTPPSYVSSEDYWKILSQAFPQPTRSDKPRNTDIPGSFPTFKNDDDSVSHKARSVYAVPASDSVRSKKESSRNEPSRPRTVMQTLMAKRKISHSDGAESETLSRSMMRSTPSSSGSVLGNDQLGDLTKSLKTFSIGKLHGRAPKKSSIWSTSTSRIPKYPRPMRANPLIPQVDESTVKVPQSSEFLFKPSSSSSYYSKSFGNDFRFSKLDTISANMGLSAVVSRDTSQVEDGNEDVAKLDDENKDNIDEIQEQARIRLLGEKELDSWASSQTLRVTLPLRPAQPVRNIEDIFNEPSERKLAINDSIKTALDAKKRHLAAVAAEKKRKEAEERAKAELAKRLAETGGLRMPKINIISPLSTEWKEKSRSTLLRDAADTIATTNEGTTLRSHDFATVVPATEWLNDEIVNGSLNWLDKAINSAAGITDVKKQTRKCLAMSSFVWKRLQDQVTGTQRMLRRSGVSKDNLLLIDTILLPICERSHWTLLVIRPSKRTIAHMDSLNPAGNSKYTERGLDWMKDVLEGNFVADEWKIVRHTAPRQTNGYDCGVHTVTNGICVALGLSPIDSYSSDEMPLQRLRLASVLLNGGFHEEFDLSVY</sequence>
<keyword evidence="5" id="KW-0175">Coiled coil</keyword>
<name>A0A0A1T4X5_9HYPO</name>
<feature type="coiled-coil region" evidence="5">
    <location>
        <begin position="518"/>
        <end position="548"/>
    </location>
</feature>
<evidence type="ECO:0000256" key="5">
    <source>
        <dbReference type="SAM" id="Coils"/>
    </source>
</evidence>
<reference evidence="8 9" key="1">
    <citation type="journal article" date="2015" name="Genome Announc.">
        <title>Draft Genome Sequence and Gene Annotation of the Entomopathogenic Fungus Verticillium hemipterigenum.</title>
        <authorList>
            <person name="Horn F."/>
            <person name="Habel A."/>
            <person name="Scharf D.H."/>
            <person name="Dworschak J."/>
            <person name="Brakhage A.A."/>
            <person name="Guthke R."/>
            <person name="Hertweck C."/>
            <person name="Linde J."/>
        </authorList>
    </citation>
    <scope>NUCLEOTIDE SEQUENCE [LARGE SCALE GENOMIC DNA]</scope>
</reference>
<dbReference type="Gene3D" id="3.40.395.10">
    <property type="entry name" value="Adenoviral Proteinase, Chain A"/>
    <property type="match status" value="1"/>
</dbReference>
<dbReference type="STRING" id="1531966.A0A0A1T4X5"/>
<evidence type="ECO:0000256" key="6">
    <source>
        <dbReference type="SAM" id="MobiDB-lite"/>
    </source>
</evidence>
<dbReference type="Pfam" id="PF02902">
    <property type="entry name" value="Peptidase_C48"/>
    <property type="match status" value="1"/>
</dbReference>
<dbReference type="GO" id="GO:0019784">
    <property type="term" value="F:deNEDDylase activity"/>
    <property type="evidence" value="ECO:0007669"/>
    <property type="project" value="InterPro"/>
</dbReference>
<dbReference type="GO" id="GO:0006508">
    <property type="term" value="P:proteolysis"/>
    <property type="evidence" value="ECO:0007669"/>
    <property type="project" value="UniProtKB-KW"/>
</dbReference>
<dbReference type="HOGENOM" id="CLU_010114_0_0_1"/>
<feature type="region of interest" description="Disordered" evidence="6">
    <location>
        <begin position="352"/>
        <end position="373"/>
    </location>
</feature>
<dbReference type="GO" id="GO:0008234">
    <property type="term" value="F:cysteine-type peptidase activity"/>
    <property type="evidence" value="ECO:0007669"/>
    <property type="project" value="UniProtKB-KW"/>
</dbReference>
<evidence type="ECO:0000313" key="9">
    <source>
        <dbReference type="Proteomes" id="UP000039046"/>
    </source>
</evidence>
<feature type="region of interest" description="Disordered" evidence="6">
    <location>
        <begin position="229"/>
        <end position="329"/>
    </location>
</feature>
<evidence type="ECO:0000256" key="3">
    <source>
        <dbReference type="ARBA" id="ARBA00022801"/>
    </source>
</evidence>
<feature type="compositionally biased region" description="Basic and acidic residues" evidence="6">
    <location>
        <begin position="272"/>
        <end position="285"/>
    </location>
</feature>
<dbReference type="PANTHER" id="PTHR46468:SF1">
    <property type="entry name" value="SENTRIN-SPECIFIC PROTEASE 8"/>
    <property type="match status" value="1"/>
</dbReference>
<evidence type="ECO:0000256" key="2">
    <source>
        <dbReference type="ARBA" id="ARBA00022670"/>
    </source>
</evidence>
<evidence type="ECO:0000256" key="1">
    <source>
        <dbReference type="ARBA" id="ARBA00005234"/>
    </source>
</evidence>
<keyword evidence="4" id="KW-0788">Thiol protease</keyword>
<dbReference type="OrthoDB" id="1939479at2759"/>
<dbReference type="InterPro" id="IPR044613">
    <property type="entry name" value="Nep1/2-like"/>
</dbReference>
<dbReference type="PANTHER" id="PTHR46468">
    <property type="entry name" value="SENTRIN-SPECIFIC PROTEASE 8"/>
    <property type="match status" value="1"/>
</dbReference>
<evidence type="ECO:0000256" key="4">
    <source>
        <dbReference type="ARBA" id="ARBA00022807"/>
    </source>
</evidence>
<feature type="domain" description="Ubiquitin-like protease family profile" evidence="7">
    <location>
        <begin position="593"/>
        <end position="764"/>
    </location>
</feature>
<dbReference type="InterPro" id="IPR003653">
    <property type="entry name" value="Peptidase_C48_C"/>
</dbReference>
<evidence type="ECO:0000313" key="8">
    <source>
        <dbReference type="EMBL" id="CEJ92181.1"/>
    </source>
</evidence>
<dbReference type="AlphaFoldDB" id="A0A0A1T4X5"/>
<dbReference type="PROSITE" id="PS50600">
    <property type="entry name" value="ULP_PROTEASE"/>
    <property type="match status" value="1"/>
</dbReference>
<dbReference type="EMBL" id="CDHN01000004">
    <property type="protein sequence ID" value="CEJ92181.1"/>
    <property type="molecule type" value="Genomic_DNA"/>
</dbReference>
<evidence type="ECO:0000259" key="7">
    <source>
        <dbReference type="PROSITE" id="PS50600"/>
    </source>
</evidence>
<feature type="compositionally biased region" description="Low complexity" evidence="6">
    <location>
        <begin position="311"/>
        <end position="324"/>
    </location>
</feature>
<organism evidence="8 9">
    <name type="scientific">[Torrubiella] hemipterigena</name>
    <dbReference type="NCBI Taxonomy" id="1531966"/>
    <lineage>
        <taxon>Eukaryota</taxon>
        <taxon>Fungi</taxon>
        <taxon>Dikarya</taxon>
        <taxon>Ascomycota</taxon>
        <taxon>Pezizomycotina</taxon>
        <taxon>Sordariomycetes</taxon>
        <taxon>Hypocreomycetidae</taxon>
        <taxon>Hypocreales</taxon>
        <taxon>Clavicipitaceae</taxon>
        <taxon>Clavicipitaceae incertae sedis</taxon>
        <taxon>'Torrubiella' clade</taxon>
    </lineage>
</organism>
<keyword evidence="2" id="KW-0645">Protease</keyword>
<dbReference type="InterPro" id="IPR038765">
    <property type="entry name" value="Papain-like_cys_pep_sf"/>
</dbReference>
<dbReference type="Proteomes" id="UP000039046">
    <property type="component" value="Unassembled WGS sequence"/>
</dbReference>
<dbReference type="SUPFAM" id="SSF54001">
    <property type="entry name" value="Cysteine proteinases"/>
    <property type="match status" value="1"/>
</dbReference>
<gene>
    <name evidence="8" type="ORF">VHEMI07849</name>
</gene>
<keyword evidence="3" id="KW-0378">Hydrolase</keyword>
<dbReference type="GO" id="GO:0000338">
    <property type="term" value="P:protein deneddylation"/>
    <property type="evidence" value="ECO:0007669"/>
    <property type="project" value="TreeGrafter"/>
</dbReference>
<keyword evidence="9" id="KW-1185">Reference proteome</keyword>
<comment type="similarity">
    <text evidence="1">Belongs to the peptidase C48 family.</text>
</comment>
<proteinExistence type="inferred from homology"/>
<protein>
    <recommendedName>
        <fullName evidence="7">Ubiquitin-like protease family profile domain-containing protein</fullName>
    </recommendedName>
</protein>